<proteinExistence type="predicted"/>
<name>A0A2B7Z312_POLH7</name>
<dbReference type="Proteomes" id="UP000224634">
    <property type="component" value="Unassembled WGS sequence"/>
</dbReference>
<organism evidence="1 2">
    <name type="scientific">Polytolypa hystricis (strain UAMH7299)</name>
    <dbReference type="NCBI Taxonomy" id="1447883"/>
    <lineage>
        <taxon>Eukaryota</taxon>
        <taxon>Fungi</taxon>
        <taxon>Dikarya</taxon>
        <taxon>Ascomycota</taxon>
        <taxon>Pezizomycotina</taxon>
        <taxon>Eurotiomycetes</taxon>
        <taxon>Eurotiomycetidae</taxon>
        <taxon>Onygenales</taxon>
        <taxon>Onygenales incertae sedis</taxon>
        <taxon>Polytolypa</taxon>
    </lineage>
</organism>
<evidence type="ECO:0000313" key="2">
    <source>
        <dbReference type="Proteomes" id="UP000224634"/>
    </source>
</evidence>
<dbReference type="AlphaFoldDB" id="A0A2B7Z312"/>
<dbReference type="EMBL" id="PDNA01000004">
    <property type="protein sequence ID" value="PGH27751.1"/>
    <property type="molecule type" value="Genomic_DNA"/>
</dbReference>
<evidence type="ECO:0000313" key="1">
    <source>
        <dbReference type="EMBL" id="PGH27751.1"/>
    </source>
</evidence>
<comment type="caution">
    <text evidence="1">The sequence shown here is derived from an EMBL/GenBank/DDBJ whole genome shotgun (WGS) entry which is preliminary data.</text>
</comment>
<keyword evidence="2" id="KW-1185">Reference proteome</keyword>
<reference evidence="1 2" key="1">
    <citation type="submission" date="2017-10" db="EMBL/GenBank/DDBJ databases">
        <title>Comparative genomics in systemic dimorphic fungi from Ajellomycetaceae.</title>
        <authorList>
            <person name="Munoz J.F."/>
            <person name="Mcewen J.G."/>
            <person name="Clay O.K."/>
            <person name="Cuomo C.A."/>
        </authorList>
    </citation>
    <scope>NUCLEOTIDE SEQUENCE [LARGE SCALE GENOMIC DNA]</scope>
    <source>
        <strain evidence="1 2">UAMH7299</strain>
    </source>
</reference>
<dbReference type="OrthoDB" id="2588098at2759"/>
<protein>
    <submittedName>
        <fullName evidence="1">Uncharacterized protein</fullName>
    </submittedName>
</protein>
<accession>A0A2B7Z312</accession>
<gene>
    <name evidence="1" type="ORF">AJ80_00539</name>
</gene>
<sequence>MCRPGVDQTERTMPELTSSRDFNFKSCSWGAWPKLARPVPLSKIQDRQGIKRTKRAASTSQPSVLESLPPELLWTILEDPDLEKEGIIALGVSSTTLFQHVVHHIQKACSQATMPMAFFLIRFLPLLRYQTIARDLNWRAFTQLNDVQLTPAESWKAALADCDMRTAGALRDLTTKKYVRYKPRADPDKGTAYIDDSARTKMSLDDFLMQRIYWTRPIGNSKERLADSQRPWAGHCFDIVLLDNDELRSDNRWKDITSSSMRKAIELQKRCVL</sequence>